<sequence length="121" mass="13292">MLRETFWVRGYCAHALSAFEIGDMVGGGGQHSSGRNRLEEDVEVEKRSGKPFSSTVDVDRYALSAKSVQRSWTTQVTAGFLRRSVFKAFVSFLIGDGQSFNQALAADGTLVYSDEAWSKAT</sequence>
<dbReference type="RefSeq" id="XP_056770026.1">
    <property type="nucleotide sequence ID" value="XM_056905919.1"/>
</dbReference>
<dbReference type="GeneID" id="81596162"/>
<keyword evidence="3" id="KW-1185">Reference proteome</keyword>
<name>A0AAD6CDQ2_9EURO</name>
<comment type="caution">
    <text evidence="2">The sequence shown here is derived from an EMBL/GenBank/DDBJ whole genome shotgun (WGS) entry which is preliminary data.</text>
</comment>
<dbReference type="AlphaFoldDB" id="A0AAD6CDQ2"/>
<accession>A0AAD6CDQ2</accession>
<feature type="region of interest" description="Disordered" evidence="1">
    <location>
        <begin position="29"/>
        <end position="50"/>
    </location>
</feature>
<evidence type="ECO:0000313" key="2">
    <source>
        <dbReference type="EMBL" id="KAJ5460984.1"/>
    </source>
</evidence>
<evidence type="ECO:0000256" key="1">
    <source>
        <dbReference type="SAM" id="MobiDB-lite"/>
    </source>
</evidence>
<proteinExistence type="predicted"/>
<protein>
    <submittedName>
        <fullName evidence="2">Uncharacterized protein</fullName>
    </submittedName>
</protein>
<reference evidence="2" key="2">
    <citation type="journal article" date="2023" name="IMA Fungus">
        <title>Comparative genomic study of the Penicillium genus elucidates a diverse pangenome and 15 lateral gene transfer events.</title>
        <authorList>
            <person name="Petersen C."/>
            <person name="Sorensen T."/>
            <person name="Nielsen M.R."/>
            <person name="Sondergaard T.E."/>
            <person name="Sorensen J.L."/>
            <person name="Fitzpatrick D.A."/>
            <person name="Frisvad J.C."/>
            <person name="Nielsen K.L."/>
        </authorList>
    </citation>
    <scope>NUCLEOTIDE SEQUENCE</scope>
    <source>
        <strain evidence="2">IBT 16125</strain>
    </source>
</reference>
<reference evidence="2" key="1">
    <citation type="submission" date="2022-12" db="EMBL/GenBank/DDBJ databases">
        <authorList>
            <person name="Petersen C."/>
        </authorList>
    </citation>
    <scope>NUCLEOTIDE SEQUENCE</scope>
    <source>
        <strain evidence="2">IBT 16125</strain>
    </source>
</reference>
<gene>
    <name evidence="2" type="ORF">N7458_002536</name>
</gene>
<dbReference type="EMBL" id="JAPVEA010000002">
    <property type="protein sequence ID" value="KAJ5460984.1"/>
    <property type="molecule type" value="Genomic_DNA"/>
</dbReference>
<dbReference type="Proteomes" id="UP001213681">
    <property type="component" value="Unassembled WGS sequence"/>
</dbReference>
<feature type="compositionally biased region" description="Basic and acidic residues" evidence="1">
    <location>
        <begin position="36"/>
        <end position="48"/>
    </location>
</feature>
<organism evidence="2 3">
    <name type="scientific">Penicillium daleae</name>
    <dbReference type="NCBI Taxonomy" id="63821"/>
    <lineage>
        <taxon>Eukaryota</taxon>
        <taxon>Fungi</taxon>
        <taxon>Dikarya</taxon>
        <taxon>Ascomycota</taxon>
        <taxon>Pezizomycotina</taxon>
        <taxon>Eurotiomycetes</taxon>
        <taxon>Eurotiomycetidae</taxon>
        <taxon>Eurotiales</taxon>
        <taxon>Aspergillaceae</taxon>
        <taxon>Penicillium</taxon>
    </lineage>
</organism>
<evidence type="ECO:0000313" key="3">
    <source>
        <dbReference type="Proteomes" id="UP001213681"/>
    </source>
</evidence>